<feature type="transmembrane region" description="Helical" evidence="1">
    <location>
        <begin position="507"/>
        <end position="530"/>
    </location>
</feature>
<feature type="transmembrane region" description="Helical" evidence="1">
    <location>
        <begin position="51"/>
        <end position="74"/>
    </location>
</feature>
<comment type="caution">
    <text evidence="2">The sequence shown here is derived from an EMBL/GenBank/DDBJ whole genome shotgun (WGS) entry which is preliminary data.</text>
</comment>
<dbReference type="Proteomes" id="UP000198211">
    <property type="component" value="Unassembled WGS sequence"/>
</dbReference>
<feature type="transmembrane region" description="Helical" evidence="1">
    <location>
        <begin position="17"/>
        <end position="39"/>
    </location>
</feature>
<sequence length="549" mass="60903">MECIPLQSPHTGWKENYAFWIRLFFSSLPVSFGAIFQVIEVLERGVISTKGIIVTGVGSCGCYVALTMVIAAMWKFPVPFGYVFLVPPFVSFYMILLVMNIGPRVLARSPVLRQQLFLQLLGIAAQAVLAIAYPLFSAVFNQLSGDQQTAFIFVLPILKFSIKQVIAKTSAHLHECVGVIVVFSVDVCNVVYLVVCMQTATSPLTTILMISSDAFFILLALRTIYYQSDASQARQKLKPMAMENVKHDYFEDVMALIRDAFRYASKGKDSPVPIRIRSPIPLPLSAESTRIISELVHTKRRNAGGVYSSRPIPPTTTGTNIVISSSSKRLLGPSKTSRVAVNPPNISVEKAINHTLDLHGIGPTQDIPDNQIIGPELSLSAYSKAAAKQNIACVAKNHGRHATISPASHSTTVENAQEALQALFHCEYVVMAEFIEFAIPMMYTVYLTILYHLPTAAYYPHTRSLTPEKFVKTQVNLMMYASVELASFIGLNAMLKRKFGFSPVYQLAFVLETQVGILQGHYFLWISWILQITLEHNGTCHLFRSSISH</sequence>
<keyword evidence="1" id="KW-0812">Transmembrane</keyword>
<name>A0A225WXL3_9STRA</name>
<dbReference type="AlphaFoldDB" id="A0A225WXL3"/>
<proteinExistence type="predicted"/>
<keyword evidence="1" id="KW-0472">Membrane</keyword>
<keyword evidence="1" id="KW-1133">Transmembrane helix</keyword>
<feature type="transmembrane region" description="Helical" evidence="1">
    <location>
        <begin position="178"/>
        <end position="200"/>
    </location>
</feature>
<protein>
    <recommendedName>
        <fullName evidence="4">Transmembrane protein</fullName>
    </recommendedName>
</protein>
<dbReference type="OrthoDB" id="123675at2759"/>
<keyword evidence="3" id="KW-1185">Reference proteome</keyword>
<reference evidence="3" key="1">
    <citation type="submission" date="2017-03" db="EMBL/GenBank/DDBJ databases">
        <title>Phytopthora megakarya and P. palmivora, two closely related causual agents of cacao black pod achieved similar genome size and gene model numbers by different mechanisms.</title>
        <authorList>
            <person name="Ali S."/>
            <person name="Shao J."/>
            <person name="Larry D.J."/>
            <person name="Kronmiller B."/>
            <person name="Shen D."/>
            <person name="Strem M.D."/>
            <person name="Melnick R.L."/>
            <person name="Guiltinan M.J."/>
            <person name="Tyler B.M."/>
            <person name="Meinhardt L.W."/>
            <person name="Bailey B.A."/>
        </authorList>
    </citation>
    <scope>NUCLEOTIDE SEQUENCE [LARGE SCALE GENOMIC DNA]</scope>
    <source>
        <strain evidence="3">zdho120</strain>
    </source>
</reference>
<evidence type="ECO:0000313" key="2">
    <source>
        <dbReference type="EMBL" id="OWZ21590.1"/>
    </source>
</evidence>
<evidence type="ECO:0008006" key="4">
    <source>
        <dbReference type="Google" id="ProtNLM"/>
    </source>
</evidence>
<gene>
    <name evidence="2" type="ORF">PHMEG_0003829</name>
</gene>
<feature type="transmembrane region" description="Helical" evidence="1">
    <location>
        <begin position="80"/>
        <end position="103"/>
    </location>
</feature>
<feature type="transmembrane region" description="Helical" evidence="1">
    <location>
        <begin position="437"/>
        <end position="457"/>
    </location>
</feature>
<feature type="transmembrane region" description="Helical" evidence="1">
    <location>
        <begin position="206"/>
        <end position="225"/>
    </location>
</feature>
<dbReference type="STRING" id="4795.A0A225WXL3"/>
<feature type="transmembrane region" description="Helical" evidence="1">
    <location>
        <begin position="477"/>
        <end position="495"/>
    </location>
</feature>
<organism evidence="2 3">
    <name type="scientific">Phytophthora megakarya</name>
    <dbReference type="NCBI Taxonomy" id="4795"/>
    <lineage>
        <taxon>Eukaryota</taxon>
        <taxon>Sar</taxon>
        <taxon>Stramenopiles</taxon>
        <taxon>Oomycota</taxon>
        <taxon>Peronosporomycetes</taxon>
        <taxon>Peronosporales</taxon>
        <taxon>Peronosporaceae</taxon>
        <taxon>Phytophthora</taxon>
    </lineage>
</organism>
<evidence type="ECO:0000256" key="1">
    <source>
        <dbReference type="SAM" id="Phobius"/>
    </source>
</evidence>
<accession>A0A225WXL3</accession>
<evidence type="ECO:0000313" key="3">
    <source>
        <dbReference type="Proteomes" id="UP000198211"/>
    </source>
</evidence>
<feature type="transmembrane region" description="Helical" evidence="1">
    <location>
        <begin position="115"/>
        <end position="136"/>
    </location>
</feature>
<dbReference type="EMBL" id="NBNE01000208">
    <property type="protein sequence ID" value="OWZ21590.1"/>
    <property type="molecule type" value="Genomic_DNA"/>
</dbReference>